<accession>A0A144MHR4</accession>
<dbReference type="KEGG" id="bly:A2T55_16185"/>
<protein>
    <submittedName>
        <fullName evidence="2">Uncharacterized protein</fullName>
    </submittedName>
</protein>
<sequence length="86" mass="9569">MNSSTDERRPTEGGDTADAGHCRRPDDLERRFGLDVAEEDDDPAGCSQAERHDDDDGNRAPEIPDKLGLLPWHRLGRGRRQAGTCR</sequence>
<gene>
    <name evidence="2" type="ORF">A2T55_16185</name>
</gene>
<evidence type="ECO:0000313" key="2">
    <source>
        <dbReference type="EMBL" id="AMT95057.1"/>
    </source>
</evidence>
<dbReference type="EMBL" id="CP014869">
    <property type="protein sequence ID" value="AMT95057.1"/>
    <property type="molecule type" value="Genomic_DNA"/>
</dbReference>
<proteinExistence type="predicted"/>
<feature type="region of interest" description="Disordered" evidence="1">
    <location>
        <begin position="1"/>
        <end position="86"/>
    </location>
</feature>
<dbReference type="AlphaFoldDB" id="A0A144MHR4"/>
<feature type="compositionally biased region" description="Basic and acidic residues" evidence="1">
    <location>
        <begin position="1"/>
        <end position="33"/>
    </location>
</feature>
<dbReference type="Proteomes" id="UP000075950">
    <property type="component" value="Chromosome"/>
</dbReference>
<name>A0A144MHR4_BRELN</name>
<organism evidence="2 3">
    <name type="scientific">Brevibacterium linens</name>
    <dbReference type="NCBI Taxonomy" id="1703"/>
    <lineage>
        <taxon>Bacteria</taxon>
        <taxon>Bacillati</taxon>
        <taxon>Actinomycetota</taxon>
        <taxon>Actinomycetes</taxon>
        <taxon>Micrococcales</taxon>
        <taxon>Brevibacteriaceae</taxon>
        <taxon>Brevibacterium</taxon>
    </lineage>
</organism>
<reference evidence="3" key="1">
    <citation type="submission" date="2016-03" db="EMBL/GenBank/DDBJ databases">
        <authorList>
            <person name="Ploux O."/>
        </authorList>
    </citation>
    <scope>NUCLEOTIDE SEQUENCE [LARGE SCALE GENOMIC DNA]</scope>
    <source>
        <strain evidence="3">BS258</strain>
    </source>
</reference>
<evidence type="ECO:0000313" key="3">
    <source>
        <dbReference type="Proteomes" id="UP000075950"/>
    </source>
</evidence>
<feature type="compositionally biased region" description="Basic and acidic residues" evidence="1">
    <location>
        <begin position="49"/>
        <end position="65"/>
    </location>
</feature>
<evidence type="ECO:0000256" key="1">
    <source>
        <dbReference type="SAM" id="MobiDB-lite"/>
    </source>
</evidence>